<protein>
    <recommendedName>
        <fullName evidence="5">Pseudouridine synthase</fullName>
        <ecNumber evidence="5">5.4.99.-</ecNumber>
    </recommendedName>
</protein>
<name>A0A146GCD1_TERSA</name>
<keyword evidence="8" id="KW-1185">Reference proteome</keyword>
<evidence type="ECO:0000256" key="5">
    <source>
        <dbReference type="RuleBase" id="RU362028"/>
    </source>
</evidence>
<dbReference type="InterPro" id="IPR006145">
    <property type="entry name" value="PsdUridine_synth_RsuA/RluA"/>
</dbReference>
<dbReference type="InterPro" id="IPR036986">
    <property type="entry name" value="S4_RNA-bd_sf"/>
</dbReference>
<dbReference type="SMART" id="SM00363">
    <property type="entry name" value="S4"/>
    <property type="match status" value="1"/>
</dbReference>
<dbReference type="PANTHER" id="PTHR21600">
    <property type="entry name" value="MITOCHONDRIAL RNA PSEUDOURIDINE SYNTHASE"/>
    <property type="match status" value="1"/>
</dbReference>
<sequence length="311" mass="34435">MGNQQKNSPPEIVFDGTEPEYLIEGGDAGLRLDVFLALRLPEYSRSRLQALIKTGYVLLNGGIARPSETLRMGDRIVWKAPAAIECQSAQPEEIALEILYEDDDIIVVNKPPGMVVHPGAGHVDGTLVSALLHHCGSLSVIGGEERPGIVHRLDKETSGCLVVAKNDVAHRVLAEQFADRGVEKVYLAVVDGVPKRTFGTIDQPIRRHPVNRQMMAIARNGRGRLALTEYKVLGKRDNVSLVECHPKTGRTHQIRVHLKFLGNPVAGDPVYGKRGNWERHLLHAWKLSFDHPVTGERLSFEAPPPEEFRFA</sequence>
<gene>
    <name evidence="7" type="ORF">TSACC_391</name>
</gene>
<reference evidence="8" key="1">
    <citation type="journal article" date="2017" name="Genome Announc.">
        <title>Draft Genome Sequence of Terrimicrobium sacchariphilum NM-5T, a Facultative Anaerobic Soil Bacterium of the Class Spartobacteria.</title>
        <authorList>
            <person name="Qiu Y.L."/>
            <person name="Tourlousse D.M."/>
            <person name="Matsuura N."/>
            <person name="Ohashi A."/>
            <person name="Sekiguchi Y."/>
        </authorList>
    </citation>
    <scope>NUCLEOTIDE SEQUENCE [LARGE SCALE GENOMIC DNA]</scope>
    <source>
        <strain evidence="8">NM-5</strain>
    </source>
</reference>
<proteinExistence type="inferred from homology"/>
<dbReference type="PROSITE" id="PS01129">
    <property type="entry name" value="PSI_RLU"/>
    <property type="match status" value="1"/>
</dbReference>
<dbReference type="InterPro" id="IPR006225">
    <property type="entry name" value="PsdUridine_synth_RluC/D"/>
</dbReference>
<dbReference type="SUPFAM" id="SSF55174">
    <property type="entry name" value="Alpha-L RNA-binding motif"/>
    <property type="match status" value="1"/>
</dbReference>
<dbReference type="InterPro" id="IPR050188">
    <property type="entry name" value="RluA_PseudoU_synthase"/>
</dbReference>
<dbReference type="GO" id="GO:0003723">
    <property type="term" value="F:RNA binding"/>
    <property type="evidence" value="ECO:0007669"/>
    <property type="project" value="UniProtKB-KW"/>
</dbReference>
<evidence type="ECO:0000256" key="2">
    <source>
        <dbReference type="ARBA" id="ARBA00023235"/>
    </source>
</evidence>
<dbReference type="AlphaFoldDB" id="A0A146GCD1"/>
<dbReference type="GO" id="GO:0120159">
    <property type="term" value="F:rRNA pseudouridine synthase activity"/>
    <property type="evidence" value="ECO:0007669"/>
    <property type="project" value="UniProtKB-ARBA"/>
</dbReference>
<comment type="similarity">
    <text evidence="1 5">Belongs to the pseudouridine synthase RluA family.</text>
</comment>
<dbReference type="FunCoup" id="A0A146GCD1">
    <property type="interactions" value="593"/>
</dbReference>
<accession>A0A146GCD1</accession>
<dbReference type="InterPro" id="IPR020103">
    <property type="entry name" value="PsdUridine_synth_cat_dom_sf"/>
</dbReference>
<dbReference type="GO" id="GO:0000455">
    <property type="term" value="P:enzyme-directed rRNA pseudouridine synthesis"/>
    <property type="evidence" value="ECO:0007669"/>
    <property type="project" value="TreeGrafter"/>
</dbReference>
<evidence type="ECO:0000256" key="1">
    <source>
        <dbReference type="ARBA" id="ARBA00010876"/>
    </source>
</evidence>
<dbReference type="EMBL" id="BDCO01000003">
    <property type="protein sequence ID" value="GAT35031.1"/>
    <property type="molecule type" value="Genomic_DNA"/>
</dbReference>
<evidence type="ECO:0000256" key="3">
    <source>
        <dbReference type="PIRSR" id="PIRSR606225-1"/>
    </source>
</evidence>
<organism evidence="7 8">
    <name type="scientific">Terrimicrobium sacchariphilum</name>
    <dbReference type="NCBI Taxonomy" id="690879"/>
    <lineage>
        <taxon>Bacteria</taxon>
        <taxon>Pseudomonadati</taxon>
        <taxon>Verrucomicrobiota</taxon>
        <taxon>Terrimicrobiia</taxon>
        <taxon>Terrimicrobiales</taxon>
        <taxon>Terrimicrobiaceae</taxon>
        <taxon>Terrimicrobium</taxon>
    </lineage>
</organism>
<dbReference type="OrthoDB" id="9807829at2"/>
<dbReference type="STRING" id="690879.TSACC_391"/>
<evidence type="ECO:0000256" key="4">
    <source>
        <dbReference type="PROSITE-ProRule" id="PRU00182"/>
    </source>
</evidence>
<dbReference type="SUPFAM" id="SSF55120">
    <property type="entry name" value="Pseudouridine synthase"/>
    <property type="match status" value="1"/>
</dbReference>
<dbReference type="NCBIfam" id="TIGR00005">
    <property type="entry name" value="rluA_subfam"/>
    <property type="match status" value="1"/>
</dbReference>
<evidence type="ECO:0000259" key="6">
    <source>
        <dbReference type="SMART" id="SM00363"/>
    </source>
</evidence>
<dbReference type="PANTHER" id="PTHR21600:SF44">
    <property type="entry name" value="RIBOSOMAL LARGE SUBUNIT PSEUDOURIDINE SYNTHASE D"/>
    <property type="match status" value="1"/>
</dbReference>
<feature type="domain" description="RNA-binding S4" evidence="6">
    <location>
        <begin position="30"/>
        <end position="85"/>
    </location>
</feature>
<comment type="caution">
    <text evidence="7">The sequence shown here is derived from an EMBL/GenBank/DDBJ whole genome shotgun (WGS) entry which is preliminary data.</text>
</comment>
<dbReference type="InterPro" id="IPR006224">
    <property type="entry name" value="PsdUridine_synth_RluA-like_CS"/>
</dbReference>
<dbReference type="RefSeq" id="WP_075080890.1">
    <property type="nucleotide sequence ID" value="NZ_BDCO01000003.1"/>
</dbReference>
<keyword evidence="2 5" id="KW-0413">Isomerase</keyword>
<dbReference type="CDD" id="cd02869">
    <property type="entry name" value="PseudoU_synth_RluA_like"/>
    <property type="match status" value="1"/>
</dbReference>
<dbReference type="Pfam" id="PF01479">
    <property type="entry name" value="S4"/>
    <property type="match status" value="1"/>
</dbReference>
<feature type="active site" evidence="3">
    <location>
        <position position="154"/>
    </location>
</feature>
<dbReference type="Gene3D" id="3.10.290.10">
    <property type="entry name" value="RNA-binding S4 domain"/>
    <property type="match status" value="1"/>
</dbReference>
<dbReference type="Gene3D" id="3.30.2350.10">
    <property type="entry name" value="Pseudouridine synthase"/>
    <property type="match status" value="1"/>
</dbReference>
<evidence type="ECO:0000313" key="8">
    <source>
        <dbReference type="Proteomes" id="UP000076023"/>
    </source>
</evidence>
<comment type="catalytic activity">
    <reaction evidence="5">
        <text>a uridine in RNA = a pseudouridine in RNA</text>
        <dbReference type="Rhea" id="RHEA:48348"/>
        <dbReference type="Rhea" id="RHEA-COMP:12068"/>
        <dbReference type="Rhea" id="RHEA-COMP:12069"/>
        <dbReference type="ChEBI" id="CHEBI:65314"/>
        <dbReference type="ChEBI" id="CHEBI:65315"/>
    </reaction>
</comment>
<dbReference type="EC" id="5.4.99.-" evidence="5"/>
<dbReference type="Proteomes" id="UP000076023">
    <property type="component" value="Unassembled WGS sequence"/>
</dbReference>
<comment type="function">
    <text evidence="5">Responsible for synthesis of pseudouridine from uracil.</text>
</comment>
<dbReference type="PROSITE" id="PS50889">
    <property type="entry name" value="S4"/>
    <property type="match status" value="1"/>
</dbReference>
<keyword evidence="4" id="KW-0694">RNA-binding</keyword>
<dbReference type="InterPro" id="IPR002942">
    <property type="entry name" value="S4_RNA-bd"/>
</dbReference>
<dbReference type="CDD" id="cd00165">
    <property type="entry name" value="S4"/>
    <property type="match status" value="1"/>
</dbReference>
<dbReference type="Pfam" id="PF00849">
    <property type="entry name" value="PseudoU_synth_2"/>
    <property type="match status" value="1"/>
</dbReference>
<evidence type="ECO:0000313" key="7">
    <source>
        <dbReference type="EMBL" id="GAT35031.1"/>
    </source>
</evidence>
<dbReference type="InParanoid" id="A0A146GCD1"/>